<feature type="binding site" evidence="9 12">
    <location>
        <position position="367"/>
    </location>
    <ligand>
        <name>Mg(2+)</name>
        <dbReference type="ChEBI" id="CHEBI:18420"/>
    </ligand>
</feature>
<dbReference type="CDD" id="cd06223">
    <property type="entry name" value="PRTases_typeI"/>
    <property type="match status" value="1"/>
</dbReference>
<feature type="active site" description="Nucleophile" evidence="9 11">
    <location>
        <position position="2"/>
    </location>
</feature>
<dbReference type="Gene3D" id="3.40.50.2020">
    <property type="match status" value="1"/>
</dbReference>
<keyword evidence="5 9" id="KW-0479">Metal-binding</keyword>
<dbReference type="STRING" id="1715285.SOFFGTOCOR_0488"/>
<proteinExistence type="inferred from homology"/>
<evidence type="ECO:0000256" key="5">
    <source>
        <dbReference type="ARBA" id="ARBA00022723"/>
    </source>
</evidence>
<reference evidence="15" key="1">
    <citation type="submission" date="2015-05" db="EMBL/GenBank/DDBJ databases">
        <authorList>
            <person name="Manzano-Marin A."/>
        </authorList>
    </citation>
    <scope>NUCLEOTIDE SEQUENCE [LARGE SCALE GENOMIC DNA]</scope>
    <source>
        <strain evidence="15">officinalis</strain>
    </source>
</reference>
<dbReference type="SUPFAM" id="SSF56235">
    <property type="entry name" value="N-terminal nucleophile aminohydrolases (Ntn hydrolases)"/>
    <property type="match status" value="1"/>
</dbReference>
<evidence type="ECO:0000256" key="6">
    <source>
        <dbReference type="ARBA" id="ARBA00022755"/>
    </source>
</evidence>
<comment type="function">
    <text evidence="9">Catalyzes the formation of phosphoribosylamine from phosphoribosylpyrophosphate (PRPP) and glutamine.</text>
</comment>
<evidence type="ECO:0000256" key="12">
    <source>
        <dbReference type="PIRSR" id="PIRSR000485-2"/>
    </source>
</evidence>
<feature type="binding site" evidence="9 12">
    <location>
        <position position="368"/>
    </location>
    <ligand>
        <name>Mg(2+)</name>
        <dbReference type="ChEBI" id="CHEBI:18420"/>
    </ligand>
</feature>
<dbReference type="InterPro" id="IPR029055">
    <property type="entry name" value="Ntn_hydrolases_N"/>
</dbReference>
<comment type="similarity">
    <text evidence="2 9 10">In the C-terminal section; belongs to the purine/pyrimidine phosphoribosyltransferase family.</text>
</comment>
<dbReference type="GO" id="GO:0009113">
    <property type="term" value="P:purine nucleobase biosynthetic process"/>
    <property type="evidence" value="ECO:0007669"/>
    <property type="project" value="UniProtKB-UniRule"/>
</dbReference>
<protein>
    <recommendedName>
        <fullName evidence="9">Amidophosphoribosyltransferase</fullName>
        <shortName evidence="9">ATase</shortName>
        <ecNumber evidence="9">2.4.2.14</ecNumber>
    </recommendedName>
    <alternativeName>
        <fullName evidence="9">Glutamine phosphoribosylpyrophosphate amidotransferase</fullName>
        <shortName evidence="9">GPATase</shortName>
    </alternativeName>
</protein>
<comment type="catalytic activity">
    <reaction evidence="9 10">
        <text>5-phospho-beta-D-ribosylamine + L-glutamate + diphosphate = 5-phospho-alpha-D-ribose 1-diphosphate + L-glutamine + H2O</text>
        <dbReference type="Rhea" id="RHEA:14905"/>
        <dbReference type="ChEBI" id="CHEBI:15377"/>
        <dbReference type="ChEBI" id="CHEBI:29985"/>
        <dbReference type="ChEBI" id="CHEBI:33019"/>
        <dbReference type="ChEBI" id="CHEBI:58017"/>
        <dbReference type="ChEBI" id="CHEBI:58359"/>
        <dbReference type="ChEBI" id="CHEBI:58681"/>
        <dbReference type="EC" id="2.4.2.14"/>
    </reaction>
</comment>
<keyword evidence="7 9" id="KW-0460">Magnesium</keyword>
<name>A0A0M6W935_9GAMM</name>
<dbReference type="FunFam" id="3.60.20.10:FF:000011">
    <property type="entry name" value="Amidophosphoribosyltransferase"/>
    <property type="match status" value="1"/>
</dbReference>
<evidence type="ECO:0000256" key="8">
    <source>
        <dbReference type="ARBA" id="ARBA00022962"/>
    </source>
</evidence>
<evidence type="ECO:0000256" key="2">
    <source>
        <dbReference type="ARBA" id="ARBA00010138"/>
    </source>
</evidence>
<dbReference type="Pfam" id="PF13522">
    <property type="entry name" value="GATase_6"/>
    <property type="match status" value="1"/>
</dbReference>
<dbReference type="GO" id="GO:0006189">
    <property type="term" value="P:'de novo' IMP biosynthetic process"/>
    <property type="evidence" value="ECO:0007669"/>
    <property type="project" value="UniProtKB-UniRule"/>
</dbReference>
<comment type="caution">
    <text evidence="9">Lacks conserved residue(s) required for the propagation of feature annotation.</text>
</comment>
<sequence>MCGVVGIVGVSSVAQSIYDALIVLQHRGQDAAGIATIDDKNNICLRKANGLVQDVFKTRHMLMLQGNIGVGHVRYPTSGSSSVSDAQPFYVNSPFGITLAHNGNIINIYDLIKTLFETERRHVNTNSDSEILLNVLASELDKFENFPLEPVNIFAAISAMHKKLRGAYSCVALVIGHGMIAFRDPYGIRPLVLGRRLIENNEYEYMVASESVALDTLGFNFLRNISPGEAVYITEKRQLFSCRCADNSKLTPCIFEYVYFARQDSFIDNVSVYSARLRMGKKLGAKISREWQKINIDVVIPVPETSCDIALEIAHIINKPYRQGFVKNRYVGRTFIMPGQQKRRKSVRCKLNANRAEFCEKNVLLIDDSIVRGTTSEQIVELAREAGAKKVYFASAAPEVRFPNVYGIDMPTTNDLIAHGRKVDEICKLIGADGLIFQDLSDLIDAVREENPELKQFECSVFDGIYITKDVDQVYLNNLEKMRKINKLRYKNDINDFNF</sequence>
<dbReference type="Gene3D" id="3.60.20.10">
    <property type="entry name" value="Glutamine Phosphoribosylpyrophosphate, subunit 1, domain 1"/>
    <property type="match status" value="1"/>
</dbReference>
<dbReference type="GO" id="GO:0000287">
    <property type="term" value="F:magnesium ion binding"/>
    <property type="evidence" value="ECO:0007669"/>
    <property type="project" value="UniProtKB-UniRule"/>
</dbReference>
<dbReference type="PANTHER" id="PTHR11907">
    <property type="entry name" value="AMIDOPHOSPHORIBOSYLTRANSFERASE"/>
    <property type="match status" value="1"/>
</dbReference>
<keyword evidence="6 9" id="KW-0658">Purine biosynthesis</keyword>
<keyword evidence="15" id="KW-1185">Reference proteome</keyword>
<dbReference type="UniPathway" id="UPA00074">
    <property type="reaction ID" value="UER00124"/>
</dbReference>
<dbReference type="GO" id="GO:0004044">
    <property type="term" value="F:amidophosphoribosyltransferase activity"/>
    <property type="evidence" value="ECO:0007669"/>
    <property type="project" value="UniProtKB-UniRule"/>
</dbReference>
<dbReference type="InterPro" id="IPR005854">
    <property type="entry name" value="PurF"/>
</dbReference>
<evidence type="ECO:0000313" key="15">
    <source>
        <dbReference type="Proteomes" id="UP000242301"/>
    </source>
</evidence>
<dbReference type="EC" id="2.4.2.14" evidence="9"/>
<dbReference type="InterPro" id="IPR000836">
    <property type="entry name" value="PRTase_dom"/>
</dbReference>
<dbReference type="AlphaFoldDB" id="A0A0M6W935"/>
<dbReference type="PROSITE" id="PS51278">
    <property type="entry name" value="GATASE_TYPE_2"/>
    <property type="match status" value="1"/>
</dbReference>
<dbReference type="PIRSF" id="PIRSF000485">
    <property type="entry name" value="Amd_phspho_trans"/>
    <property type="match status" value="1"/>
</dbReference>
<dbReference type="Proteomes" id="UP000242301">
    <property type="component" value="Unassembled WGS sequence"/>
</dbReference>
<dbReference type="InterPro" id="IPR035584">
    <property type="entry name" value="PurF_N"/>
</dbReference>
<dbReference type="CDD" id="cd00715">
    <property type="entry name" value="GPATase_N"/>
    <property type="match status" value="1"/>
</dbReference>
<evidence type="ECO:0000256" key="3">
    <source>
        <dbReference type="ARBA" id="ARBA00022676"/>
    </source>
</evidence>
<gene>
    <name evidence="9 14" type="primary">purF</name>
    <name evidence="14" type="ORF">SOFFGTOCOR_0488</name>
</gene>
<dbReference type="SUPFAM" id="SSF53271">
    <property type="entry name" value="PRTase-like"/>
    <property type="match status" value="1"/>
</dbReference>
<comment type="cofactor">
    <cofactor evidence="9 12">
        <name>Mg(2+)</name>
        <dbReference type="ChEBI" id="CHEBI:18420"/>
    </cofactor>
    <text evidence="9 12">Binds 1 Mg(2+) ion per subunit.</text>
</comment>
<dbReference type="InterPro" id="IPR017932">
    <property type="entry name" value="GATase_2_dom"/>
</dbReference>
<dbReference type="NCBIfam" id="TIGR01134">
    <property type="entry name" value="purF"/>
    <property type="match status" value="1"/>
</dbReference>
<dbReference type="EMBL" id="CVRF01000003">
    <property type="protein sequence ID" value="CRK85896.1"/>
    <property type="molecule type" value="Genomic_DNA"/>
</dbReference>
<dbReference type="InterPro" id="IPR029057">
    <property type="entry name" value="PRTase-like"/>
</dbReference>
<evidence type="ECO:0000256" key="9">
    <source>
        <dbReference type="HAMAP-Rule" id="MF_01931"/>
    </source>
</evidence>
<evidence type="ECO:0000256" key="1">
    <source>
        <dbReference type="ARBA" id="ARBA00005209"/>
    </source>
</evidence>
<feature type="binding site" evidence="9 12">
    <location>
        <position position="305"/>
    </location>
    <ligand>
        <name>Mg(2+)</name>
        <dbReference type="ChEBI" id="CHEBI:18420"/>
    </ligand>
</feature>
<keyword evidence="8 9" id="KW-0315">Glutamine amidotransferase</keyword>
<comment type="pathway">
    <text evidence="1 9 10">Purine metabolism; IMP biosynthesis via de novo pathway; N(1)-(5-phospho-D-ribosyl)glycinamide from 5-phospho-alpha-D-ribose 1-diphosphate: step 1/2.</text>
</comment>
<keyword evidence="4 9" id="KW-0808">Transferase</keyword>
<feature type="domain" description="Glutamine amidotransferase type-2" evidence="13">
    <location>
        <begin position="2"/>
        <end position="236"/>
    </location>
</feature>
<evidence type="ECO:0000256" key="4">
    <source>
        <dbReference type="ARBA" id="ARBA00022679"/>
    </source>
</evidence>
<evidence type="ECO:0000313" key="14">
    <source>
        <dbReference type="EMBL" id="CRK85896.1"/>
    </source>
</evidence>
<organism evidence="14 15">
    <name type="scientific">Candidatus Providencia siddallii</name>
    <dbReference type="NCBI Taxonomy" id="1715285"/>
    <lineage>
        <taxon>Bacteria</taxon>
        <taxon>Pseudomonadati</taxon>
        <taxon>Pseudomonadota</taxon>
        <taxon>Gammaproteobacteria</taxon>
        <taxon>Enterobacterales</taxon>
        <taxon>Morganellaceae</taxon>
        <taxon>Providencia</taxon>
    </lineage>
</organism>
<evidence type="ECO:0000256" key="7">
    <source>
        <dbReference type="ARBA" id="ARBA00022842"/>
    </source>
</evidence>
<evidence type="ECO:0000256" key="11">
    <source>
        <dbReference type="PIRSR" id="PIRSR000485-1"/>
    </source>
</evidence>
<evidence type="ECO:0000256" key="10">
    <source>
        <dbReference type="PIRNR" id="PIRNR000485"/>
    </source>
</evidence>
<evidence type="ECO:0000259" key="13">
    <source>
        <dbReference type="PROSITE" id="PS51278"/>
    </source>
</evidence>
<accession>A0A0M6W935</accession>
<keyword evidence="3 9" id="KW-0328">Glycosyltransferase</keyword>
<dbReference type="HAMAP" id="MF_01931">
    <property type="entry name" value="PurF"/>
    <property type="match status" value="1"/>
</dbReference>